<feature type="domain" description="Mannitol dehydrogenase N-terminal" evidence="7">
    <location>
        <begin position="7"/>
        <end position="259"/>
    </location>
</feature>
<dbReference type="Proteomes" id="UP001368654">
    <property type="component" value="Unassembled WGS sequence"/>
</dbReference>
<name>A0ABU8LQP0_9MICO</name>
<dbReference type="Gene3D" id="1.10.1040.10">
    <property type="entry name" value="N-(1-d-carboxylethyl)-l-norvaline Dehydrogenase, domain 2"/>
    <property type="match status" value="1"/>
</dbReference>
<dbReference type="InterPro" id="IPR036291">
    <property type="entry name" value="NAD(P)-bd_dom_sf"/>
</dbReference>
<evidence type="ECO:0000256" key="3">
    <source>
        <dbReference type="ARBA" id="ARBA00016219"/>
    </source>
</evidence>
<evidence type="ECO:0000259" key="8">
    <source>
        <dbReference type="Pfam" id="PF08125"/>
    </source>
</evidence>
<evidence type="ECO:0000256" key="2">
    <source>
        <dbReference type="ARBA" id="ARBA00012939"/>
    </source>
</evidence>
<dbReference type="GO" id="GO:0016491">
    <property type="term" value="F:oxidoreductase activity"/>
    <property type="evidence" value="ECO:0007669"/>
    <property type="project" value="UniProtKB-KW"/>
</dbReference>
<sequence>MSTPPIRIVHLGLGAFHRAHQAFYTARAVDAHEWGIAAFTGRSRRLADALSAQGGVYTLIERAADGDRSQLIGSIVETNDGACVERLIELLSDPDVAIVTLTITEAGYRLSADGSVDLRDAVVRKDLDELREAWGGRGLFTCEPQAALTRLLLGLEARRRAGAGPIAVVSCDNLPDNGHVTARALDMLATLVDADLARWIGERVSFVTTSVDRITPSFEGTHTATIAGREWIDAVPVVTEPFSDWVLAGDFPAGRPQWETAGARFVDAIEPWEIRKLWLLNGAHSILAYRGMLAGCATVVEAIAEPSCRHAVDAFWREAADLMPEAVETVDYRAELIARFENSRIVHELQQIAAHGNVKARVRFAAVAERSLARGSNADASLFAISSWIAWLLAGHAAPKSQSEGVAAAVAAEDPVRALVSLLSATLVHDSEAMQRIRMGCENLATQAFEHAQ</sequence>
<dbReference type="RefSeq" id="WP_337337015.1">
    <property type="nucleotide sequence ID" value="NZ_JBBDGL010000001.1"/>
</dbReference>
<comment type="caution">
    <text evidence="9">The sequence shown here is derived from an EMBL/GenBank/DDBJ whole genome shotgun (WGS) entry which is preliminary data.</text>
</comment>
<dbReference type="PANTHER" id="PTHR43362">
    <property type="entry name" value="MANNITOL DEHYDROGENASE DSF1-RELATED"/>
    <property type="match status" value="1"/>
</dbReference>
<reference evidence="9 10" key="1">
    <citation type="submission" date="2024-02" db="EMBL/GenBank/DDBJ databases">
        <authorList>
            <person name="Saticioglu I.B."/>
        </authorList>
    </citation>
    <scope>NUCLEOTIDE SEQUENCE [LARGE SCALE GENOMIC DNA]</scope>
    <source>
        <strain evidence="9 10">Mu-86</strain>
    </source>
</reference>
<dbReference type="Pfam" id="PF08125">
    <property type="entry name" value="Mannitol_dh_C"/>
    <property type="match status" value="1"/>
</dbReference>
<dbReference type="InterPro" id="IPR013118">
    <property type="entry name" value="Mannitol_DH_C"/>
</dbReference>
<keyword evidence="4 9" id="KW-0560">Oxidoreductase</keyword>
<accession>A0ABU8LQP0</accession>
<dbReference type="Pfam" id="PF01232">
    <property type="entry name" value="Mannitol_dh"/>
    <property type="match status" value="1"/>
</dbReference>
<evidence type="ECO:0000256" key="5">
    <source>
        <dbReference type="ARBA" id="ARBA00023027"/>
    </source>
</evidence>
<evidence type="ECO:0000256" key="6">
    <source>
        <dbReference type="ARBA" id="ARBA00048615"/>
    </source>
</evidence>
<dbReference type="InterPro" id="IPR013328">
    <property type="entry name" value="6PGD_dom2"/>
</dbReference>
<dbReference type="SUPFAM" id="SSF51735">
    <property type="entry name" value="NAD(P)-binding Rossmann-fold domains"/>
    <property type="match status" value="1"/>
</dbReference>
<comment type="similarity">
    <text evidence="1">Belongs to the mannitol dehydrogenase family.</text>
</comment>
<evidence type="ECO:0000256" key="1">
    <source>
        <dbReference type="ARBA" id="ARBA00006541"/>
    </source>
</evidence>
<keyword evidence="10" id="KW-1185">Reference proteome</keyword>
<dbReference type="InterPro" id="IPR008927">
    <property type="entry name" value="6-PGluconate_DH-like_C_sf"/>
</dbReference>
<evidence type="ECO:0000313" key="9">
    <source>
        <dbReference type="EMBL" id="MEJ1154581.1"/>
    </source>
</evidence>
<keyword evidence="5" id="KW-0520">NAD</keyword>
<gene>
    <name evidence="9" type="ORF">WDU96_03075</name>
</gene>
<protein>
    <recommendedName>
        <fullName evidence="3">Mannitol-1-phosphate 5-dehydrogenase</fullName>
        <ecNumber evidence="2">1.1.1.17</ecNumber>
    </recommendedName>
</protein>
<evidence type="ECO:0000259" key="7">
    <source>
        <dbReference type="Pfam" id="PF01232"/>
    </source>
</evidence>
<dbReference type="EC" id="1.1.1.17" evidence="2"/>
<organism evidence="9 10">
    <name type="scientific">Microbacterium marmarense</name>
    <dbReference type="NCBI Taxonomy" id="3122051"/>
    <lineage>
        <taxon>Bacteria</taxon>
        <taxon>Bacillati</taxon>
        <taxon>Actinomycetota</taxon>
        <taxon>Actinomycetes</taxon>
        <taxon>Micrococcales</taxon>
        <taxon>Microbacteriaceae</taxon>
        <taxon>Microbacterium</taxon>
    </lineage>
</organism>
<dbReference type="PANTHER" id="PTHR43362:SF1">
    <property type="entry name" value="MANNITOL DEHYDROGENASE 2-RELATED"/>
    <property type="match status" value="1"/>
</dbReference>
<dbReference type="SUPFAM" id="SSF48179">
    <property type="entry name" value="6-phosphogluconate dehydrogenase C-terminal domain-like"/>
    <property type="match status" value="1"/>
</dbReference>
<dbReference type="InterPro" id="IPR000669">
    <property type="entry name" value="Mannitol_DH"/>
</dbReference>
<dbReference type="InterPro" id="IPR013131">
    <property type="entry name" value="Mannitol_DH_N"/>
</dbReference>
<evidence type="ECO:0000256" key="4">
    <source>
        <dbReference type="ARBA" id="ARBA00023002"/>
    </source>
</evidence>
<dbReference type="EMBL" id="JBBDGL010000001">
    <property type="protein sequence ID" value="MEJ1154581.1"/>
    <property type="molecule type" value="Genomic_DNA"/>
</dbReference>
<proteinExistence type="inferred from homology"/>
<dbReference type="InterPro" id="IPR050988">
    <property type="entry name" value="Mannitol_DH/Oxidoreductase"/>
</dbReference>
<evidence type="ECO:0000313" key="10">
    <source>
        <dbReference type="Proteomes" id="UP001368654"/>
    </source>
</evidence>
<dbReference type="Gene3D" id="3.40.50.720">
    <property type="entry name" value="NAD(P)-binding Rossmann-like Domain"/>
    <property type="match status" value="1"/>
</dbReference>
<dbReference type="PROSITE" id="PS00974">
    <property type="entry name" value="MANNITOL_DHGENASE"/>
    <property type="match status" value="1"/>
</dbReference>
<dbReference type="PRINTS" id="PR00084">
    <property type="entry name" value="MTLDHDRGNASE"/>
</dbReference>
<feature type="domain" description="Mannitol dehydrogenase C-terminal" evidence="8">
    <location>
        <begin position="269"/>
        <end position="392"/>
    </location>
</feature>
<comment type="catalytic activity">
    <reaction evidence="6">
        <text>D-mannitol 1-phosphate + NAD(+) = beta-D-fructose 6-phosphate + NADH + H(+)</text>
        <dbReference type="Rhea" id="RHEA:19661"/>
        <dbReference type="ChEBI" id="CHEBI:15378"/>
        <dbReference type="ChEBI" id="CHEBI:57540"/>
        <dbReference type="ChEBI" id="CHEBI:57634"/>
        <dbReference type="ChEBI" id="CHEBI:57945"/>
        <dbReference type="ChEBI" id="CHEBI:61381"/>
        <dbReference type="EC" id="1.1.1.17"/>
    </reaction>
</comment>
<dbReference type="InterPro" id="IPR023027">
    <property type="entry name" value="Mannitol_DH_CS"/>
</dbReference>